<dbReference type="Gene3D" id="1.10.10.10">
    <property type="entry name" value="Winged helix-like DNA-binding domain superfamily/Winged helix DNA-binding domain"/>
    <property type="match status" value="1"/>
</dbReference>
<sequence>MLSAIGSAFNLTPTSRRDGLKEDIEKLDRKLRWIQATVEEVENREIHDEAVKLWLQELKCLAGDAEDVLDECHYEILRCQLEVKPAGRAVLSGQVTHSISNSAIINYVSSYLSDSVSLEMGEKISQINSRFDEIARDREALRLTNEDGMRRVGIPSINLSSTSHLLSKDGIFGRSHDKEEIINLLCSGVLEDDEIKYQLKVIPILGMGGIGKTTVAQMVYNDPFVKSRFDVKAWVYVSSEFDIIRLTKEITECVTGKHGNSFDGFSKNQEVLLNELVGKRMLLVLDDVWDVTQDDWETFFLPLRAAQVVRVLATSRNEAVTEASDTVSPYRLYLLPQRDCLKLFYHYAFGGEGMREGECSLDNGKEIIKRCGRLPLAIKCIARALRYNKNQYVWRDILYSELWEFDEFDPIFRSLKISYYHLHPKLRDCFLFCSLFPKGSRLRKISIIYMWIAHGFVLPKGRKSAEDIGEEYLAELQLRFFIEPCTKGSFRLHDVIYDLARSLSGGEIHTIMDEKSSEIPEKIRHLYIKKGNNSFQSFRPERLRTLFNAPLSTHGSFIDLYMIYGQCVSLD</sequence>
<dbReference type="GO" id="GO:0006952">
    <property type="term" value="P:defense response"/>
    <property type="evidence" value="ECO:0007669"/>
    <property type="project" value="UniProtKB-KW"/>
</dbReference>
<dbReference type="Gene3D" id="3.40.50.300">
    <property type="entry name" value="P-loop containing nucleotide triphosphate hydrolases"/>
    <property type="match status" value="1"/>
</dbReference>
<feature type="domain" description="Disease resistance N-terminal" evidence="9">
    <location>
        <begin position="15"/>
        <end position="82"/>
    </location>
</feature>
<proteinExistence type="inferred from homology"/>
<evidence type="ECO:0000256" key="7">
    <source>
        <dbReference type="SAM" id="Coils"/>
    </source>
</evidence>
<dbReference type="Proteomes" id="UP001140206">
    <property type="component" value="Chromosome 4"/>
</dbReference>
<organism evidence="11 12">
    <name type="scientific">Rhynchospora pubera</name>
    <dbReference type="NCBI Taxonomy" id="906938"/>
    <lineage>
        <taxon>Eukaryota</taxon>
        <taxon>Viridiplantae</taxon>
        <taxon>Streptophyta</taxon>
        <taxon>Embryophyta</taxon>
        <taxon>Tracheophyta</taxon>
        <taxon>Spermatophyta</taxon>
        <taxon>Magnoliopsida</taxon>
        <taxon>Liliopsida</taxon>
        <taxon>Poales</taxon>
        <taxon>Cyperaceae</taxon>
        <taxon>Cyperoideae</taxon>
        <taxon>Rhynchosporeae</taxon>
        <taxon>Rhynchospora</taxon>
    </lineage>
</organism>
<dbReference type="Pfam" id="PF00931">
    <property type="entry name" value="NB-ARC"/>
    <property type="match status" value="1"/>
</dbReference>
<comment type="caution">
    <text evidence="11">The sequence shown here is derived from an EMBL/GenBank/DDBJ whole genome shotgun (WGS) entry which is preliminary data.</text>
</comment>
<dbReference type="InterPro" id="IPR027417">
    <property type="entry name" value="P-loop_NTPase"/>
</dbReference>
<evidence type="ECO:0000256" key="1">
    <source>
        <dbReference type="ARBA" id="ARBA00008894"/>
    </source>
</evidence>
<evidence type="ECO:0000256" key="6">
    <source>
        <dbReference type="ARBA" id="ARBA00022840"/>
    </source>
</evidence>
<dbReference type="InterPro" id="IPR002182">
    <property type="entry name" value="NB-ARC"/>
</dbReference>
<evidence type="ECO:0000313" key="11">
    <source>
        <dbReference type="EMBL" id="KAJ4760944.1"/>
    </source>
</evidence>
<keyword evidence="3" id="KW-0677">Repeat</keyword>
<dbReference type="Gene3D" id="1.20.5.4130">
    <property type="match status" value="1"/>
</dbReference>
<protein>
    <submittedName>
        <fullName evidence="11">Disease resistance protein RGA2</fullName>
    </submittedName>
</protein>
<keyword evidence="6" id="KW-0067">ATP-binding</keyword>
<evidence type="ECO:0000313" key="12">
    <source>
        <dbReference type="Proteomes" id="UP001140206"/>
    </source>
</evidence>
<evidence type="ECO:0000259" key="10">
    <source>
        <dbReference type="Pfam" id="PF23559"/>
    </source>
</evidence>
<dbReference type="EMBL" id="JAMFTS010000004">
    <property type="protein sequence ID" value="KAJ4760944.1"/>
    <property type="molecule type" value="Genomic_DNA"/>
</dbReference>
<evidence type="ECO:0000256" key="2">
    <source>
        <dbReference type="ARBA" id="ARBA00022614"/>
    </source>
</evidence>
<dbReference type="GO" id="GO:0005524">
    <property type="term" value="F:ATP binding"/>
    <property type="evidence" value="ECO:0007669"/>
    <property type="project" value="UniProtKB-KW"/>
</dbReference>
<feature type="domain" description="Disease resistance protein winged helix" evidence="10">
    <location>
        <begin position="435"/>
        <end position="500"/>
    </location>
</feature>
<dbReference type="Pfam" id="PF23559">
    <property type="entry name" value="WHD_DRP"/>
    <property type="match status" value="1"/>
</dbReference>
<dbReference type="PRINTS" id="PR00364">
    <property type="entry name" value="DISEASERSIST"/>
</dbReference>
<name>A0AAV8D1S2_9POAL</name>
<comment type="similarity">
    <text evidence="1">Belongs to the disease resistance NB-LRR family.</text>
</comment>
<evidence type="ECO:0000256" key="3">
    <source>
        <dbReference type="ARBA" id="ARBA00022737"/>
    </source>
</evidence>
<keyword evidence="12" id="KW-1185">Reference proteome</keyword>
<dbReference type="Gene3D" id="1.10.8.430">
    <property type="entry name" value="Helical domain of apoptotic protease-activating factors"/>
    <property type="match status" value="1"/>
</dbReference>
<dbReference type="InterPro" id="IPR058922">
    <property type="entry name" value="WHD_DRP"/>
</dbReference>
<dbReference type="InterPro" id="IPR041118">
    <property type="entry name" value="Rx_N"/>
</dbReference>
<evidence type="ECO:0000256" key="4">
    <source>
        <dbReference type="ARBA" id="ARBA00022741"/>
    </source>
</evidence>
<dbReference type="PANTHER" id="PTHR36766">
    <property type="entry name" value="PLANT BROAD-SPECTRUM MILDEW RESISTANCE PROTEIN RPW8"/>
    <property type="match status" value="1"/>
</dbReference>
<dbReference type="GO" id="GO:0043531">
    <property type="term" value="F:ADP binding"/>
    <property type="evidence" value="ECO:0007669"/>
    <property type="project" value="InterPro"/>
</dbReference>
<dbReference type="AlphaFoldDB" id="A0AAV8D1S2"/>
<dbReference type="PANTHER" id="PTHR36766:SF40">
    <property type="entry name" value="DISEASE RESISTANCE PROTEIN RGA3"/>
    <property type="match status" value="1"/>
</dbReference>
<keyword evidence="2" id="KW-0433">Leucine-rich repeat</keyword>
<dbReference type="InterPro" id="IPR036388">
    <property type="entry name" value="WH-like_DNA-bd_sf"/>
</dbReference>
<evidence type="ECO:0000259" key="8">
    <source>
        <dbReference type="Pfam" id="PF00931"/>
    </source>
</evidence>
<keyword evidence="4" id="KW-0547">Nucleotide-binding</keyword>
<reference evidence="11" key="1">
    <citation type="submission" date="2022-08" db="EMBL/GenBank/DDBJ databases">
        <authorList>
            <person name="Marques A."/>
        </authorList>
    </citation>
    <scope>NUCLEOTIDE SEQUENCE</scope>
    <source>
        <strain evidence="11">RhyPub2mFocal</strain>
        <tissue evidence="11">Leaves</tissue>
    </source>
</reference>
<accession>A0AAV8D1S2</accession>
<dbReference type="Pfam" id="PF18052">
    <property type="entry name" value="Rx_N"/>
    <property type="match status" value="1"/>
</dbReference>
<dbReference type="InterPro" id="IPR042197">
    <property type="entry name" value="Apaf_helical"/>
</dbReference>
<feature type="coiled-coil region" evidence="7">
    <location>
        <begin position="17"/>
        <end position="44"/>
    </location>
</feature>
<gene>
    <name evidence="11" type="ORF">LUZ62_071319</name>
</gene>
<evidence type="ECO:0000256" key="5">
    <source>
        <dbReference type="ARBA" id="ARBA00022821"/>
    </source>
</evidence>
<keyword evidence="5" id="KW-0611">Plant defense</keyword>
<evidence type="ECO:0000259" key="9">
    <source>
        <dbReference type="Pfam" id="PF18052"/>
    </source>
</evidence>
<dbReference type="SUPFAM" id="SSF52540">
    <property type="entry name" value="P-loop containing nucleoside triphosphate hydrolases"/>
    <property type="match status" value="1"/>
</dbReference>
<feature type="domain" description="NB-ARC" evidence="8">
    <location>
        <begin position="192"/>
        <end position="349"/>
    </location>
</feature>
<keyword evidence="7" id="KW-0175">Coiled coil</keyword>